<evidence type="ECO:0000313" key="3">
    <source>
        <dbReference type="Proteomes" id="UP000813462"/>
    </source>
</evidence>
<evidence type="ECO:0000256" key="1">
    <source>
        <dbReference type="SAM" id="MobiDB-lite"/>
    </source>
</evidence>
<dbReference type="PANTHER" id="PTHR36769">
    <property type="entry name" value="2,3-BISPHOSPHOGLYCERATE-DEPENDENT PHOSPHOGLYCERATE MUTASE"/>
    <property type="match status" value="1"/>
</dbReference>
<name>A0A978VC74_ZIZJJ</name>
<comment type="caution">
    <text evidence="2">The sequence shown here is derived from an EMBL/GenBank/DDBJ whole genome shotgun (WGS) entry which is preliminary data.</text>
</comment>
<reference evidence="2" key="1">
    <citation type="journal article" date="2021" name="Front. Plant Sci.">
        <title>Chromosome-Scale Genome Assembly for Chinese Sour Jujube and Insights Into Its Genome Evolution and Domestication Signature.</title>
        <authorList>
            <person name="Shen L.-Y."/>
            <person name="Luo H."/>
            <person name="Wang X.-L."/>
            <person name="Wang X.-M."/>
            <person name="Qiu X.-J."/>
            <person name="Liu H."/>
            <person name="Zhou S.-S."/>
            <person name="Jia K.-H."/>
            <person name="Nie S."/>
            <person name="Bao Y.-T."/>
            <person name="Zhang R.-G."/>
            <person name="Yun Q.-Z."/>
            <person name="Chai Y.-H."/>
            <person name="Lu J.-Y."/>
            <person name="Li Y."/>
            <person name="Zhao S.-W."/>
            <person name="Mao J.-F."/>
            <person name="Jia S.-G."/>
            <person name="Mao Y.-M."/>
        </authorList>
    </citation>
    <scope>NUCLEOTIDE SEQUENCE</scope>
    <source>
        <strain evidence="2">AT0</strain>
        <tissue evidence="2">Leaf</tissue>
    </source>
</reference>
<dbReference type="AlphaFoldDB" id="A0A978VC74"/>
<evidence type="ECO:0000313" key="2">
    <source>
        <dbReference type="EMBL" id="KAH7527963.1"/>
    </source>
</evidence>
<dbReference type="Proteomes" id="UP000813462">
    <property type="component" value="Unassembled WGS sequence"/>
</dbReference>
<organism evidence="2 3">
    <name type="scientific">Ziziphus jujuba var. spinosa</name>
    <dbReference type="NCBI Taxonomy" id="714518"/>
    <lineage>
        <taxon>Eukaryota</taxon>
        <taxon>Viridiplantae</taxon>
        <taxon>Streptophyta</taxon>
        <taxon>Embryophyta</taxon>
        <taxon>Tracheophyta</taxon>
        <taxon>Spermatophyta</taxon>
        <taxon>Magnoliopsida</taxon>
        <taxon>eudicotyledons</taxon>
        <taxon>Gunneridae</taxon>
        <taxon>Pentapetalae</taxon>
        <taxon>rosids</taxon>
        <taxon>fabids</taxon>
        <taxon>Rosales</taxon>
        <taxon>Rhamnaceae</taxon>
        <taxon>Paliureae</taxon>
        <taxon>Ziziphus</taxon>
    </lineage>
</organism>
<sequence length="106" mass="11584">MNQKRMECGKDNAEEEGREEIREAFEGHKGHGYRSSLCAYLSGTLPHEVGSFGEILRQLTKFINNCNGVKAAAAANKEGGQLSIVKPPPESDNGAKKLLDNKLLKI</sequence>
<feature type="region of interest" description="Disordered" evidence="1">
    <location>
        <begin position="77"/>
        <end position="100"/>
    </location>
</feature>
<proteinExistence type="predicted"/>
<protein>
    <submittedName>
        <fullName evidence="2">Uncharacterized protein</fullName>
    </submittedName>
</protein>
<accession>A0A978VC74</accession>
<dbReference type="PANTHER" id="PTHR36769:SF1">
    <property type="entry name" value="2,3-BISPHOSPHOGLYCERATE-DEPENDENT PHOSPHOGLYCERATE MUTASE"/>
    <property type="match status" value="1"/>
</dbReference>
<dbReference type="EMBL" id="JAEACU010000005">
    <property type="protein sequence ID" value="KAH7527963.1"/>
    <property type="molecule type" value="Genomic_DNA"/>
</dbReference>
<gene>
    <name evidence="2" type="ORF">FEM48_Zijuj05G0021700</name>
</gene>